<evidence type="ECO:0000256" key="1">
    <source>
        <dbReference type="SAM" id="MobiDB-lite"/>
    </source>
</evidence>
<dbReference type="Proteomes" id="UP000401717">
    <property type="component" value="Unassembled WGS sequence"/>
</dbReference>
<sequence>MSADGSITLPFADGEHRFRLAIGQLRELQEAVNLPRARAGTASVGPAQILAGLGSGEWWVDDLRETIRLGLIGGGATPARALILTTRYVDVRPPRESIPLARGILLAALIGVPEDPAGGKPLAGETATEGTAASSSPASTATAQP</sequence>
<dbReference type="OrthoDB" id="7509188at2"/>
<dbReference type="RefSeq" id="WP_144767407.1">
    <property type="nucleotide sequence ID" value="NZ_BPQI01000133.1"/>
</dbReference>
<dbReference type="Proteomes" id="UP001055303">
    <property type="component" value="Unassembled WGS sequence"/>
</dbReference>
<accession>A0A564G3M9</accession>
<dbReference type="InterPro" id="IPR021791">
    <property type="entry name" value="Phage_TAC_11"/>
</dbReference>
<reference evidence="2" key="2">
    <citation type="journal article" date="2021" name="Front. Microbiol.">
        <title>Comprehensive Comparative Genomics and Phenotyping of Methylobacterium Species.</title>
        <authorList>
            <person name="Alessa O."/>
            <person name="Ogura Y."/>
            <person name="Fujitani Y."/>
            <person name="Takami H."/>
            <person name="Hayashi T."/>
            <person name="Sahin N."/>
            <person name="Tani A."/>
        </authorList>
    </citation>
    <scope>NUCLEOTIDE SEQUENCE</scope>
    <source>
        <strain evidence="2">DSM 22415</strain>
    </source>
</reference>
<feature type="region of interest" description="Disordered" evidence="1">
    <location>
        <begin position="117"/>
        <end position="145"/>
    </location>
</feature>
<evidence type="ECO:0000313" key="5">
    <source>
        <dbReference type="Proteomes" id="UP001055303"/>
    </source>
</evidence>
<dbReference type="EMBL" id="CABFVH010000046">
    <property type="protein sequence ID" value="VUF15099.1"/>
    <property type="molecule type" value="Genomic_DNA"/>
</dbReference>
<reference evidence="3 4" key="1">
    <citation type="submission" date="2019-06" db="EMBL/GenBank/DDBJ databases">
        <authorList>
            <person name="Rodrigo-Torres L."/>
            <person name="Arahal R. D."/>
            <person name="Lucena T."/>
        </authorList>
    </citation>
    <scope>NUCLEOTIDE SEQUENCE [LARGE SCALE GENOMIC DNA]</scope>
    <source>
        <strain evidence="3 4">SW08-7</strain>
    </source>
</reference>
<evidence type="ECO:0000313" key="2">
    <source>
        <dbReference type="EMBL" id="GJD58148.1"/>
    </source>
</evidence>
<keyword evidence="5" id="KW-1185">Reference proteome</keyword>
<gene>
    <name evidence="2" type="ORF">IFDJLNFL_4063</name>
    <name evidence="3" type="ORF">MTDSW087_04832</name>
</gene>
<organism evidence="3 4">
    <name type="scientific">Methylobacterium dankookense</name>
    <dbReference type="NCBI Taxonomy" id="560405"/>
    <lineage>
        <taxon>Bacteria</taxon>
        <taxon>Pseudomonadati</taxon>
        <taxon>Pseudomonadota</taxon>
        <taxon>Alphaproteobacteria</taxon>
        <taxon>Hyphomicrobiales</taxon>
        <taxon>Methylobacteriaceae</taxon>
        <taxon>Methylobacterium</taxon>
    </lineage>
</organism>
<protein>
    <submittedName>
        <fullName evidence="3">Uncharacterized protein</fullName>
    </submittedName>
</protein>
<reference evidence="2" key="3">
    <citation type="submission" date="2021-08" db="EMBL/GenBank/DDBJ databases">
        <authorList>
            <person name="Tani A."/>
            <person name="Ola A."/>
            <person name="Ogura Y."/>
            <person name="Katsura K."/>
            <person name="Hayashi T."/>
        </authorList>
    </citation>
    <scope>NUCLEOTIDE SEQUENCE</scope>
    <source>
        <strain evidence="2">DSM 22415</strain>
    </source>
</reference>
<dbReference type="EMBL" id="BPQI01000133">
    <property type="protein sequence ID" value="GJD58148.1"/>
    <property type="molecule type" value="Genomic_DNA"/>
</dbReference>
<name>A0A564G3M9_9HYPH</name>
<evidence type="ECO:0000313" key="3">
    <source>
        <dbReference type="EMBL" id="VUF15099.1"/>
    </source>
</evidence>
<evidence type="ECO:0000313" key="4">
    <source>
        <dbReference type="Proteomes" id="UP000401717"/>
    </source>
</evidence>
<dbReference type="AlphaFoldDB" id="A0A564G3M9"/>
<proteinExistence type="predicted"/>
<feature type="compositionally biased region" description="Low complexity" evidence="1">
    <location>
        <begin position="123"/>
        <end position="145"/>
    </location>
</feature>
<dbReference type="Pfam" id="PF11836">
    <property type="entry name" value="Phage_TAC_11"/>
    <property type="match status" value="1"/>
</dbReference>